<reference evidence="2 3" key="1">
    <citation type="submission" date="2020-08" db="EMBL/GenBank/DDBJ databases">
        <title>Sequencing the genomes of 1000 actinobacteria strains.</title>
        <authorList>
            <person name="Klenk H.-P."/>
        </authorList>
    </citation>
    <scope>NUCLEOTIDE SEQUENCE [LARGE SCALE GENOMIC DNA]</scope>
    <source>
        <strain evidence="2 3">DSM 21065</strain>
    </source>
</reference>
<dbReference type="EMBL" id="JACHBQ010000001">
    <property type="protein sequence ID" value="MBB5642749.1"/>
    <property type="molecule type" value="Genomic_DNA"/>
</dbReference>
<evidence type="ECO:0000313" key="2">
    <source>
        <dbReference type="EMBL" id="MBB5642749.1"/>
    </source>
</evidence>
<evidence type="ECO:0000313" key="3">
    <source>
        <dbReference type="Proteomes" id="UP000561726"/>
    </source>
</evidence>
<dbReference type="Proteomes" id="UP000561726">
    <property type="component" value="Unassembled WGS sequence"/>
</dbReference>
<proteinExistence type="predicted"/>
<gene>
    <name evidence="2" type="ORF">BJ997_003297</name>
</gene>
<protein>
    <submittedName>
        <fullName evidence="2">Uncharacterized protein</fullName>
    </submittedName>
</protein>
<evidence type="ECO:0000256" key="1">
    <source>
        <dbReference type="SAM" id="MobiDB-lite"/>
    </source>
</evidence>
<sequence length="212" mass="23439">MRSQSLRREGRRIQRPSERQGARGTVTVLVLQASTNICADDFENNIPLQAYSDDQCWCNELCRRVRKFVQTGTENDMKGTAHLGQLVAFTPPARTSRSHASYGTTTLGPDVLTTHGRQEMRGEVGVTRPRPLIGPKVGTPLRAPHSKRPESEHPSPPTTSHTRSPDRIRGARSRIPHSTARSVWSASGMRLTAVRLPSAPTRGDARTRPHKA</sequence>
<organism evidence="2 3">
    <name type="scientific">Cryobacterium roopkundense</name>
    <dbReference type="NCBI Taxonomy" id="1001240"/>
    <lineage>
        <taxon>Bacteria</taxon>
        <taxon>Bacillati</taxon>
        <taxon>Actinomycetota</taxon>
        <taxon>Actinomycetes</taxon>
        <taxon>Micrococcales</taxon>
        <taxon>Microbacteriaceae</taxon>
        <taxon>Cryobacterium</taxon>
    </lineage>
</organism>
<comment type="caution">
    <text evidence="2">The sequence shown here is derived from an EMBL/GenBank/DDBJ whole genome shotgun (WGS) entry which is preliminary data.</text>
</comment>
<dbReference type="AlphaFoldDB" id="A0A7W8ZYU2"/>
<feature type="region of interest" description="Disordered" evidence="1">
    <location>
        <begin position="1"/>
        <end position="22"/>
    </location>
</feature>
<feature type="region of interest" description="Disordered" evidence="1">
    <location>
        <begin position="126"/>
        <end position="212"/>
    </location>
</feature>
<accession>A0A7W8ZYU2</accession>
<feature type="compositionally biased region" description="Basic and acidic residues" evidence="1">
    <location>
        <begin position="1"/>
        <end position="21"/>
    </location>
</feature>
<feature type="compositionally biased region" description="Basic and acidic residues" evidence="1">
    <location>
        <begin position="203"/>
        <end position="212"/>
    </location>
</feature>
<name>A0A7W8ZYU2_9MICO</name>